<gene>
    <name evidence="6" type="ORF">XD94_1143</name>
</gene>
<dbReference type="Pfam" id="PF00072">
    <property type="entry name" value="Response_reg"/>
    <property type="match status" value="1"/>
</dbReference>
<dbReference type="PANTHER" id="PTHR44591">
    <property type="entry name" value="STRESS RESPONSE REGULATOR PROTEIN 1"/>
    <property type="match status" value="1"/>
</dbReference>
<dbReference type="Proteomes" id="UP000054092">
    <property type="component" value="Unassembled WGS sequence"/>
</dbReference>
<dbReference type="InterPro" id="IPR011006">
    <property type="entry name" value="CheY-like_superfamily"/>
</dbReference>
<dbReference type="AlphaFoldDB" id="A0A117M267"/>
<comment type="caution">
    <text evidence="6">The sequence shown here is derived from an EMBL/GenBank/DDBJ whole genome shotgun (WGS) entry which is preliminary data.</text>
</comment>
<accession>A0A117M267</accession>
<dbReference type="EMBL" id="LGGP01000200">
    <property type="protein sequence ID" value="KUK80139.1"/>
    <property type="molecule type" value="Genomic_DNA"/>
</dbReference>
<evidence type="ECO:0000256" key="1">
    <source>
        <dbReference type="ARBA" id="ARBA00022553"/>
    </source>
</evidence>
<dbReference type="Gene3D" id="3.30.450.20">
    <property type="entry name" value="PAS domain"/>
    <property type="match status" value="1"/>
</dbReference>
<dbReference type="SUPFAM" id="SSF55785">
    <property type="entry name" value="PYP-like sensor domain (PAS domain)"/>
    <property type="match status" value="1"/>
</dbReference>
<reference evidence="7" key="1">
    <citation type="journal article" date="2015" name="MBio">
        <title>Genome-Resolved Metagenomic Analysis Reveals Roles for Candidate Phyla and Other Microbial Community Members in Biogeochemical Transformations in Oil Reservoirs.</title>
        <authorList>
            <person name="Hu P."/>
            <person name="Tom L."/>
            <person name="Singh A."/>
            <person name="Thomas B.C."/>
            <person name="Baker B.J."/>
            <person name="Piceno Y.M."/>
            <person name="Andersen G.L."/>
            <person name="Banfield J.F."/>
        </authorList>
    </citation>
    <scope>NUCLEOTIDE SEQUENCE [LARGE SCALE GENOMIC DNA]</scope>
</reference>
<dbReference type="SUPFAM" id="SSF52172">
    <property type="entry name" value="CheY-like"/>
    <property type="match status" value="1"/>
</dbReference>
<evidence type="ECO:0000259" key="5">
    <source>
        <dbReference type="PROSITE" id="PS50112"/>
    </source>
</evidence>
<dbReference type="CDD" id="cd00156">
    <property type="entry name" value="REC"/>
    <property type="match status" value="1"/>
</dbReference>
<keyword evidence="3" id="KW-0175">Coiled coil</keyword>
<dbReference type="PANTHER" id="PTHR44591:SF3">
    <property type="entry name" value="RESPONSE REGULATORY DOMAIN-CONTAINING PROTEIN"/>
    <property type="match status" value="1"/>
</dbReference>
<name>A0A117M267_9BACT</name>
<evidence type="ECO:0000256" key="3">
    <source>
        <dbReference type="SAM" id="Coils"/>
    </source>
</evidence>
<dbReference type="InterPro" id="IPR001789">
    <property type="entry name" value="Sig_transdc_resp-reg_receiver"/>
</dbReference>
<dbReference type="PROSITE" id="PS50112">
    <property type="entry name" value="PAS"/>
    <property type="match status" value="1"/>
</dbReference>
<organism evidence="6 7">
    <name type="scientific">Mesotoga prima</name>
    <dbReference type="NCBI Taxonomy" id="1184387"/>
    <lineage>
        <taxon>Bacteria</taxon>
        <taxon>Thermotogati</taxon>
        <taxon>Thermotogota</taxon>
        <taxon>Thermotogae</taxon>
        <taxon>Kosmotogales</taxon>
        <taxon>Kosmotogaceae</taxon>
        <taxon>Mesotoga</taxon>
    </lineage>
</organism>
<feature type="coiled-coil region" evidence="3">
    <location>
        <begin position="137"/>
        <end position="164"/>
    </location>
</feature>
<keyword evidence="1 2" id="KW-0597">Phosphoprotein</keyword>
<dbReference type="SMART" id="SM00448">
    <property type="entry name" value="REC"/>
    <property type="match status" value="1"/>
</dbReference>
<feature type="modified residue" description="4-aspartylphosphate" evidence="2">
    <location>
        <position position="71"/>
    </location>
</feature>
<evidence type="ECO:0000256" key="2">
    <source>
        <dbReference type="PROSITE-ProRule" id="PRU00169"/>
    </source>
</evidence>
<feature type="domain" description="PAS" evidence="5">
    <location>
        <begin position="154"/>
        <end position="205"/>
    </location>
</feature>
<dbReference type="GO" id="GO:0000160">
    <property type="term" value="P:phosphorelay signal transduction system"/>
    <property type="evidence" value="ECO:0007669"/>
    <property type="project" value="InterPro"/>
</dbReference>
<evidence type="ECO:0000313" key="6">
    <source>
        <dbReference type="EMBL" id="KUK80139.1"/>
    </source>
</evidence>
<dbReference type="InterPro" id="IPR000014">
    <property type="entry name" value="PAS"/>
</dbReference>
<sequence>MARTISDQESSSPVVRILFVEDLVSDAELAKLEITRGLADWDSSLRFLTTDNREGFLDAISTFKPTLIVSDFMMPGFSGMEVIELTLEHAPNIPVIILTGSINEETAVECMKAGATDYVLKEHISRLPFAVKEALKRKKEEELRTSAERALEESEKKLRLLAEKASDLIYRIELYPEQKFPYVSPSSTKLTGYTPEDHYANPNLG</sequence>
<feature type="non-terminal residue" evidence="6">
    <location>
        <position position="205"/>
    </location>
</feature>
<dbReference type="InterPro" id="IPR035965">
    <property type="entry name" value="PAS-like_dom_sf"/>
</dbReference>
<proteinExistence type="predicted"/>
<dbReference type="Gene3D" id="3.40.50.2300">
    <property type="match status" value="1"/>
</dbReference>
<evidence type="ECO:0000313" key="7">
    <source>
        <dbReference type="Proteomes" id="UP000054092"/>
    </source>
</evidence>
<dbReference type="InterPro" id="IPR050595">
    <property type="entry name" value="Bact_response_regulator"/>
</dbReference>
<feature type="domain" description="Response regulatory" evidence="4">
    <location>
        <begin position="16"/>
        <end position="136"/>
    </location>
</feature>
<evidence type="ECO:0000259" key="4">
    <source>
        <dbReference type="PROSITE" id="PS50110"/>
    </source>
</evidence>
<protein>
    <submittedName>
        <fullName evidence="6">Putative domain HDIG-containing protein</fullName>
    </submittedName>
</protein>
<dbReference type="PROSITE" id="PS50110">
    <property type="entry name" value="RESPONSE_REGULATORY"/>
    <property type="match status" value="1"/>
</dbReference>